<evidence type="ECO:0000256" key="1">
    <source>
        <dbReference type="ARBA" id="ARBA00022448"/>
    </source>
</evidence>
<feature type="domain" description="ABC transporter" evidence="4">
    <location>
        <begin position="13"/>
        <end position="243"/>
    </location>
</feature>
<sequence length="249" mass="27270">MREGPAMTHDTLLQARGLGISFGGVDAVGAVDFDLRPRELRCLIGPNGAGKTTFFRLLSGQYAPSRGTIRFDGQPLQGLRPFEIARRGIGVKTQVPSLFEGLSLRANIELAASRRLRGAELAAEVEAVLHRIGLYELRETPCAELAHGQRQWVELGQILASRPKLALLDEPAAGMTHDESLRTVALIRQITRESAVIVVEHDMEFIRLLGAEVTVFERGRIIAQGSFAQVARDPQVRAAYLGRKEQADA</sequence>
<dbReference type="Proteomes" id="UP001623290">
    <property type="component" value="Plasmid unnamed3"/>
</dbReference>
<accession>A0ABZ1E6Z9</accession>
<dbReference type="SMART" id="SM00382">
    <property type="entry name" value="AAA"/>
    <property type="match status" value="1"/>
</dbReference>
<dbReference type="Gene3D" id="3.40.50.300">
    <property type="entry name" value="P-loop containing nucleotide triphosphate hydrolases"/>
    <property type="match status" value="1"/>
</dbReference>
<gene>
    <name evidence="5" type="ORF">RPE78_18055</name>
</gene>
<evidence type="ECO:0000256" key="2">
    <source>
        <dbReference type="ARBA" id="ARBA00022741"/>
    </source>
</evidence>
<dbReference type="SUPFAM" id="SSF52540">
    <property type="entry name" value="P-loop containing nucleoside triphosphate hydrolases"/>
    <property type="match status" value="1"/>
</dbReference>
<dbReference type="PROSITE" id="PS50893">
    <property type="entry name" value="ABC_TRANSPORTER_2"/>
    <property type="match status" value="1"/>
</dbReference>
<evidence type="ECO:0000259" key="4">
    <source>
        <dbReference type="PROSITE" id="PS50893"/>
    </source>
</evidence>
<dbReference type="GO" id="GO:0005524">
    <property type="term" value="F:ATP binding"/>
    <property type="evidence" value="ECO:0007669"/>
    <property type="project" value="UniProtKB-KW"/>
</dbReference>
<evidence type="ECO:0000256" key="3">
    <source>
        <dbReference type="ARBA" id="ARBA00022840"/>
    </source>
</evidence>
<dbReference type="InterPro" id="IPR032823">
    <property type="entry name" value="BCA_ABC_TP_C"/>
</dbReference>
<proteinExistence type="predicted"/>
<dbReference type="Pfam" id="PF12399">
    <property type="entry name" value="BCA_ABC_TP_C"/>
    <property type="match status" value="1"/>
</dbReference>
<dbReference type="CDD" id="cd03219">
    <property type="entry name" value="ABC_Mj1267_LivG_branched"/>
    <property type="match status" value="1"/>
</dbReference>
<dbReference type="PANTHER" id="PTHR45772">
    <property type="entry name" value="CONSERVED COMPONENT OF ABC TRANSPORTER FOR NATURAL AMINO ACIDS-RELATED"/>
    <property type="match status" value="1"/>
</dbReference>
<dbReference type="InterPro" id="IPR003593">
    <property type="entry name" value="AAA+_ATPase"/>
</dbReference>
<keyword evidence="1" id="KW-0813">Transport</keyword>
<keyword evidence="2" id="KW-0547">Nucleotide-binding</keyword>
<dbReference type="InterPro" id="IPR003439">
    <property type="entry name" value="ABC_transporter-like_ATP-bd"/>
</dbReference>
<dbReference type="RefSeq" id="WP_406721733.1">
    <property type="nucleotide sequence ID" value="NZ_CP135446.1"/>
</dbReference>
<geneLocation type="plasmid" evidence="5 6">
    <name>unnamed3</name>
</geneLocation>
<name>A0ABZ1E6Z9_9RHOB</name>
<dbReference type="PANTHER" id="PTHR45772:SF8">
    <property type="entry name" value="HIGH-AFFINITY BRANCHED-CHAIN AMINO ACID TRANSPORT ATP-BINDING PROTEIN"/>
    <property type="match status" value="1"/>
</dbReference>
<dbReference type="Pfam" id="PF00005">
    <property type="entry name" value="ABC_tran"/>
    <property type="match status" value="1"/>
</dbReference>
<dbReference type="InterPro" id="IPR051120">
    <property type="entry name" value="ABC_AA/LPS_Transport"/>
</dbReference>
<reference evidence="5 6" key="1">
    <citation type="submission" date="2023-09" db="EMBL/GenBank/DDBJ databases">
        <title>Thioclava shenzhenensis sp. nov., a multidrug resistant bacteria-antagonizing species isolated from coastal seawater.</title>
        <authorList>
            <person name="Long M."/>
        </authorList>
    </citation>
    <scope>NUCLEOTIDE SEQUENCE [LARGE SCALE GENOMIC DNA]</scope>
    <source>
        <strain evidence="5 6">FTW29</strain>
        <plasmid evidence="5 6">unnamed3</plasmid>
    </source>
</reference>
<evidence type="ECO:0000313" key="5">
    <source>
        <dbReference type="EMBL" id="WRY35895.1"/>
    </source>
</evidence>
<protein>
    <submittedName>
        <fullName evidence="5">ATP-binding cassette domain-containing protein</fullName>
    </submittedName>
</protein>
<keyword evidence="3 5" id="KW-0067">ATP-binding</keyword>
<keyword evidence="6" id="KW-1185">Reference proteome</keyword>
<dbReference type="EMBL" id="CP135446">
    <property type="protein sequence ID" value="WRY35895.1"/>
    <property type="molecule type" value="Genomic_DNA"/>
</dbReference>
<keyword evidence="5" id="KW-0614">Plasmid</keyword>
<evidence type="ECO:0000313" key="6">
    <source>
        <dbReference type="Proteomes" id="UP001623290"/>
    </source>
</evidence>
<organism evidence="5 6">
    <name type="scientific">Thioclava litoralis</name>
    <dbReference type="NCBI Taxonomy" id="3076557"/>
    <lineage>
        <taxon>Bacteria</taxon>
        <taxon>Pseudomonadati</taxon>
        <taxon>Pseudomonadota</taxon>
        <taxon>Alphaproteobacteria</taxon>
        <taxon>Rhodobacterales</taxon>
        <taxon>Paracoccaceae</taxon>
        <taxon>Thioclava</taxon>
    </lineage>
</organism>
<dbReference type="InterPro" id="IPR027417">
    <property type="entry name" value="P-loop_NTPase"/>
</dbReference>